<comment type="caution">
    <text evidence="1">The sequence shown here is derived from an EMBL/GenBank/DDBJ whole genome shotgun (WGS) entry which is preliminary data.</text>
</comment>
<accession>A0ACB8AT44</accession>
<reference evidence="1" key="1">
    <citation type="journal article" date="2021" name="New Phytol.">
        <title>Evolutionary innovations through gain and loss of genes in the ectomycorrhizal Boletales.</title>
        <authorList>
            <person name="Wu G."/>
            <person name="Miyauchi S."/>
            <person name="Morin E."/>
            <person name="Kuo A."/>
            <person name="Drula E."/>
            <person name="Varga T."/>
            <person name="Kohler A."/>
            <person name="Feng B."/>
            <person name="Cao Y."/>
            <person name="Lipzen A."/>
            <person name="Daum C."/>
            <person name="Hundley H."/>
            <person name="Pangilinan J."/>
            <person name="Johnson J."/>
            <person name="Barry K."/>
            <person name="LaButti K."/>
            <person name="Ng V."/>
            <person name="Ahrendt S."/>
            <person name="Min B."/>
            <person name="Choi I.G."/>
            <person name="Park H."/>
            <person name="Plett J.M."/>
            <person name="Magnuson J."/>
            <person name="Spatafora J.W."/>
            <person name="Nagy L.G."/>
            <person name="Henrissat B."/>
            <person name="Grigoriev I.V."/>
            <person name="Yang Z.L."/>
            <person name="Xu J."/>
            <person name="Martin F.M."/>
        </authorList>
    </citation>
    <scope>NUCLEOTIDE SEQUENCE</scope>
    <source>
        <strain evidence="1">ATCC 28755</strain>
    </source>
</reference>
<dbReference type="EMBL" id="MU267593">
    <property type="protein sequence ID" value="KAH7916203.1"/>
    <property type="molecule type" value="Genomic_DNA"/>
</dbReference>
<name>A0ACB8AT44_9AGAM</name>
<gene>
    <name evidence="1" type="ORF">BJ138DRAFT_1076053</name>
</gene>
<evidence type="ECO:0000313" key="1">
    <source>
        <dbReference type="EMBL" id="KAH7916203.1"/>
    </source>
</evidence>
<evidence type="ECO:0000313" key="2">
    <source>
        <dbReference type="Proteomes" id="UP000790377"/>
    </source>
</evidence>
<proteinExistence type="predicted"/>
<keyword evidence="2" id="KW-1185">Reference proteome</keyword>
<organism evidence="1 2">
    <name type="scientific">Hygrophoropsis aurantiaca</name>
    <dbReference type="NCBI Taxonomy" id="72124"/>
    <lineage>
        <taxon>Eukaryota</taxon>
        <taxon>Fungi</taxon>
        <taxon>Dikarya</taxon>
        <taxon>Basidiomycota</taxon>
        <taxon>Agaricomycotina</taxon>
        <taxon>Agaricomycetes</taxon>
        <taxon>Agaricomycetidae</taxon>
        <taxon>Boletales</taxon>
        <taxon>Coniophorineae</taxon>
        <taxon>Hygrophoropsidaceae</taxon>
        <taxon>Hygrophoropsis</taxon>
    </lineage>
</organism>
<sequence length="619" mass="69500">MAPISVSSRVDSISDTVMQAQLLIDKELEELNDRMRILRTRRNAISKISFLPDELLAMIFMHHATQLYIEFCNNQDSFSFLSAPLQWIQVAHVCHHWRQVALLYPSLWTLLVFKSPRWTEEMLERSKMAPLIIDINLTYMTPKVVSGVQTALTHVGRVRELRLVSSKETLEKLLTPISAIPALHMESIYIFTTHHHIRIDNYSLPETLFGGELPRLRNLSLFGCDVVWGSPIFNGLTHLNISDLSMSVRSKTAQFFATLNLMPALRTLILKDALPLTPVTPSDRSPTTVQDMLVALPALDSISLDGAVIDCAFLLAHLIYPRTTSLNLRCRVHGSNLSNLYSIISRMETTNGIDGSDTTPFSKQAPLQSMLIRTALNESTSTAFIQCSTSVQPPLFHWASLPSIPDSVRNDHFPLTLALLWESGGHLMPDVLSNVCAALPLSRVCHIDSQGSYPLPENIWLEGFRNACQLEKLSLSHTPICGLIKSWISVESGTATFAPALKSIRLQHIEFDETDAPEVERFRGADPLTLLNALKLRANQGIPIKELIIENCSNIFAEDIRLLKDIVPRLQWDSIERHSFNVADEEEDDDDDSDILYDYENGGFLYGHPYGMGDETDAF</sequence>
<protein>
    <submittedName>
        <fullName evidence="1">Uncharacterized protein</fullName>
    </submittedName>
</protein>
<dbReference type="Proteomes" id="UP000790377">
    <property type="component" value="Unassembled WGS sequence"/>
</dbReference>